<feature type="signal peptide" evidence="1">
    <location>
        <begin position="1"/>
        <end position="20"/>
    </location>
</feature>
<reference evidence="2 3" key="1">
    <citation type="submission" date="2024-01" db="EMBL/GenBank/DDBJ databases">
        <title>Comparative genomics of Cryptococcus and Kwoniella reveals pathogenesis evolution and contrasting modes of karyotype evolution via chromosome fusion or intercentromeric recombination.</title>
        <authorList>
            <person name="Coelho M.A."/>
            <person name="David-Palma M."/>
            <person name="Shea T."/>
            <person name="Bowers K."/>
            <person name="McGinley-Smith S."/>
            <person name="Mohammad A.W."/>
            <person name="Gnirke A."/>
            <person name="Yurkov A.M."/>
            <person name="Nowrousian M."/>
            <person name="Sun S."/>
            <person name="Cuomo C.A."/>
            <person name="Heitman J."/>
        </authorList>
    </citation>
    <scope>NUCLEOTIDE SEQUENCE [LARGE SCALE GENOMIC DNA]</scope>
    <source>
        <strain evidence="2">CBS 11374</strain>
    </source>
</reference>
<dbReference type="Proteomes" id="UP001329825">
    <property type="component" value="Chromosome 3"/>
</dbReference>
<evidence type="ECO:0000313" key="3">
    <source>
        <dbReference type="Proteomes" id="UP001329825"/>
    </source>
</evidence>
<evidence type="ECO:0008006" key="4">
    <source>
        <dbReference type="Google" id="ProtNLM"/>
    </source>
</evidence>
<evidence type="ECO:0000256" key="1">
    <source>
        <dbReference type="SAM" id="SignalP"/>
    </source>
</evidence>
<name>A0ABZ1CWA7_9TREE</name>
<keyword evidence="1" id="KW-0732">Signal</keyword>
<protein>
    <recommendedName>
        <fullName evidence="4">Ecp2 effector protein domain-containing protein</fullName>
    </recommendedName>
</protein>
<sequence>MFTLTSTTVLFSILLNLAQAAPLPMPAVKQSEQLASRFYNHPDSIFSQQTACWDNGVQGILRDNTCILAALNVEGSHYTSTHQPSFVQGQPCTLNGQPGYWQDAVCILANLDVDLHKKDFIPFQGRECWSNGRRGYFRQDGLCDIIDLDLIADVNNGNNPSVLNNGLPAAVPFGGKPCWVNGNQGLWQNDLCVLADLDLAKRYSTSGGIVSDVIDTLTSYEDCINCASGFTRTHHAVLATDNIVDAEALVDVNRLHNAPYKRNGLLHNAPDGNELDGATRTVTQLLDHTITKRGLLGLNDLPVVSQGNTYYPNGYVQPVPVVDHTIADITAEVNVDEGDEPYYGRNHPHTLNNNLLGLKRDVLGGNDNTLNILSTLGDVLESHRKYPSDEYVQTPNGNIIPFDGASGVLAQVEATVDVDGVNNNKFGSVYPTHSRGGLLGRNLGGLSGVDGLGLNKDGSFPEGLNAVPVVGDLLGAGKGDGALEGLGKGSNGLSHIL</sequence>
<gene>
    <name evidence="2" type="ORF">IL334_002393</name>
</gene>
<feature type="chain" id="PRO_5046409545" description="Ecp2 effector protein domain-containing protein" evidence="1">
    <location>
        <begin position="21"/>
        <end position="497"/>
    </location>
</feature>
<dbReference type="GeneID" id="87954524"/>
<proteinExistence type="predicted"/>
<evidence type="ECO:0000313" key="2">
    <source>
        <dbReference type="EMBL" id="WRT65450.1"/>
    </source>
</evidence>
<dbReference type="RefSeq" id="XP_062790190.1">
    <property type="nucleotide sequence ID" value="XM_062934139.1"/>
</dbReference>
<dbReference type="EMBL" id="CP141883">
    <property type="protein sequence ID" value="WRT65450.1"/>
    <property type="molecule type" value="Genomic_DNA"/>
</dbReference>
<keyword evidence="3" id="KW-1185">Reference proteome</keyword>
<accession>A0ABZ1CWA7</accession>
<organism evidence="2 3">
    <name type="scientific">Kwoniella shivajii</name>
    <dbReference type="NCBI Taxonomy" id="564305"/>
    <lineage>
        <taxon>Eukaryota</taxon>
        <taxon>Fungi</taxon>
        <taxon>Dikarya</taxon>
        <taxon>Basidiomycota</taxon>
        <taxon>Agaricomycotina</taxon>
        <taxon>Tremellomycetes</taxon>
        <taxon>Tremellales</taxon>
        <taxon>Cryptococcaceae</taxon>
        <taxon>Kwoniella</taxon>
    </lineage>
</organism>